<evidence type="ECO:0000313" key="4">
    <source>
        <dbReference type="Proteomes" id="UP000322454"/>
    </source>
</evidence>
<keyword evidence="2" id="KW-0812">Transmembrane</keyword>
<dbReference type="EMBL" id="SHMQ01000039">
    <property type="protein sequence ID" value="RZV37316.1"/>
    <property type="molecule type" value="Genomic_DNA"/>
</dbReference>
<comment type="caution">
    <text evidence="3">The sequence shown here is derived from an EMBL/GenBank/DDBJ whole genome shotgun (WGS) entry which is preliminary data.</text>
</comment>
<evidence type="ECO:0000313" key="3">
    <source>
        <dbReference type="EMBL" id="RZV37316.1"/>
    </source>
</evidence>
<reference evidence="3 4" key="1">
    <citation type="submission" date="2019-01" db="EMBL/GenBank/DDBJ databases">
        <title>Insights into ecological role of a new deltaproteobacterial order Candidatus Sinidesulfobacterales (Sva0485) by metagenomics and metatranscriptomics.</title>
        <authorList>
            <person name="Tan S."/>
            <person name="Liu J."/>
            <person name="Fang Y."/>
            <person name="Hedlund B."/>
            <person name="Lian Z.-H."/>
            <person name="Huang L.-Y."/>
            <person name="Li J.-T."/>
            <person name="Huang L.-N."/>
            <person name="Li W.-J."/>
            <person name="Jiang H.-C."/>
            <person name="Dong H.-L."/>
            <person name="Shu W.-S."/>
        </authorList>
    </citation>
    <scope>NUCLEOTIDE SEQUENCE [LARGE SCALE GENOMIC DNA]</scope>
    <source>
        <strain evidence="3">AP4</strain>
    </source>
</reference>
<feature type="region of interest" description="Disordered" evidence="1">
    <location>
        <begin position="75"/>
        <end position="113"/>
    </location>
</feature>
<protein>
    <submittedName>
        <fullName evidence="3">Zinc-ribbon domain-containing protein</fullName>
    </submittedName>
</protein>
<organism evidence="3 4">
    <name type="scientific">Candidatus Acidulodesulfobacterium acidiphilum</name>
    <dbReference type="NCBI Taxonomy" id="2597224"/>
    <lineage>
        <taxon>Bacteria</taxon>
        <taxon>Deltaproteobacteria</taxon>
        <taxon>Candidatus Acidulodesulfobacterales</taxon>
        <taxon>Candidatus Acidulodesulfobacterium</taxon>
    </lineage>
</organism>
<name>A0A520X836_9DELT</name>
<sequence>MFFCKNCGTKIENDNANFCPKCGQKFERKQASSDKASAHNTNVLKNANASPSPVQTPENNVNLVKNNADASIRAESSMQNDAKEGISLKNPSGDSAFSSATPKAPKILNKGGGKKGKRLLISIIVLAIIFIGSGGILFSLFKTGKLKKVEKKIYKVFHIKTKNKSEKHKHNKHKHKRQVKSSKKNKNIIKNIPNSNNPANSSQPNGNVSSAPTYVYSNNNSSRPTNRAGGFSAFKTYLSSASPNIVGISPLGSAAGNAPAVIISNVMADNVSASPGSTININSKFYAETPPNQSSQSVKLTYEVYGNGLTAYNNSYVNVDKPGIYNVNLAMKIPSNFPAGTYTYVLTVTSAATIEESPAAYIKVR</sequence>
<keyword evidence="2" id="KW-1133">Transmembrane helix</keyword>
<feature type="compositionally biased region" description="Low complexity" evidence="1">
    <location>
        <begin position="188"/>
        <end position="207"/>
    </location>
</feature>
<gene>
    <name evidence="3" type="ORF">EVJ48_09165</name>
</gene>
<accession>A0A520X836</accession>
<dbReference type="Proteomes" id="UP000322454">
    <property type="component" value="Unassembled WGS sequence"/>
</dbReference>
<proteinExistence type="predicted"/>
<evidence type="ECO:0000256" key="1">
    <source>
        <dbReference type="SAM" id="MobiDB-lite"/>
    </source>
</evidence>
<feature type="compositionally biased region" description="Basic residues" evidence="1">
    <location>
        <begin position="161"/>
        <end position="187"/>
    </location>
</feature>
<feature type="transmembrane region" description="Helical" evidence="2">
    <location>
        <begin position="119"/>
        <end position="141"/>
    </location>
</feature>
<keyword evidence="2" id="KW-0472">Membrane</keyword>
<feature type="compositionally biased region" description="Polar residues" evidence="1">
    <location>
        <begin position="208"/>
        <end position="225"/>
    </location>
</feature>
<evidence type="ECO:0000256" key="2">
    <source>
        <dbReference type="SAM" id="Phobius"/>
    </source>
</evidence>
<feature type="region of interest" description="Disordered" evidence="1">
    <location>
        <begin position="161"/>
        <end position="227"/>
    </location>
</feature>
<feature type="compositionally biased region" description="Polar residues" evidence="1">
    <location>
        <begin position="89"/>
        <end position="101"/>
    </location>
</feature>
<dbReference type="AlphaFoldDB" id="A0A520X836"/>